<proteinExistence type="predicted"/>
<dbReference type="InterPro" id="IPR011009">
    <property type="entry name" value="Kinase-like_dom_sf"/>
</dbReference>
<dbReference type="Pfam" id="PF03881">
    <property type="entry name" value="Fructosamin_kin"/>
    <property type="match status" value="1"/>
</dbReference>
<evidence type="ECO:0000313" key="4">
    <source>
        <dbReference type="Proteomes" id="UP001363622"/>
    </source>
</evidence>
<dbReference type="Proteomes" id="UP001363622">
    <property type="component" value="Unassembled WGS sequence"/>
</dbReference>
<dbReference type="GO" id="GO:0016301">
    <property type="term" value="F:kinase activity"/>
    <property type="evidence" value="ECO:0007669"/>
    <property type="project" value="UniProtKB-KW"/>
</dbReference>
<gene>
    <name evidence="3" type="ORF">IWZ03DRAFT_435445</name>
</gene>
<evidence type="ECO:0000256" key="1">
    <source>
        <dbReference type="ARBA" id="ARBA00011961"/>
    </source>
</evidence>
<comment type="caution">
    <text evidence="3">The sequence shown here is derived from an EMBL/GenBank/DDBJ whole genome shotgun (WGS) entry which is preliminary data.</text>
</comment>
<keyword evidence="3" id="KW-0808">Transferase</keyword>
<protein>
    <recommendedName>
        <fullName evidence="1">protein-ribulosamine 3-kinase</fullName>
        <ecNumber evidence="1">2.7.1.172</ecNumber>
    </recommendedName>
</protein>
<dbReference type="PANTHER" id="PTHR12149:SF8">
    <property type="entry name" value="PROTEIN-RIBULOSAMINE 3-KINASE"/>
    <property type="match status" value="1"/>
</dbReference>
<name>A0ABR1KWW3_9PEZI</name>
<sequence>MSRSVGIELMSASRVEQSRSNDFVVDANVVAAFPAGSRVKSAIRLAKSTWTTTARLRVEFPEGFEREYFLKSDTDDAGHDLAKGEFHAISEIFNVVPDMVPRPLSWGKYAKARLHNESRSPTGQFGFHIVTCQGQTPQAVSWEHSWTAFFLKLLRHVVRLDFEVNGCWEMLDLLERRVMAQVTPNLIGALERDGRRVEPCLIHADLWEGNTGTSRRTGDVLIFDAAAFYAHNGMETGNWRCHCNKIHRRVYRDTYLRYVRPSEPAGQWDDRNRMYSIYFNIIFPVNHGSAGEAVRQA</sequence>
<dbReference type="Gene3D" id="3.90.1200.10">
    <property type="match status" value="1"/>
</dbReference>
<keyword evidence="4" id="KW-1185">Reference proteome</keyword>
<dbReference type="InterPro" id="IPR016477">
    <property type="entry name" value="Fructo-/Ketosamine-3-kinase"/>
</dbReference>
<dbReference type="EC" id="2.7.1.172" evidence="1"/>
<comment type="catalytic activity">
    <reaction evidence="2">
        <text>N(6)-D-ribulosyl-L-lysyl-[protein] + ATP = N(6)-(3-O-phospho-D-ribulosyl)-L-lysyl-[protein] + ADP + H(+)</text>
        <dbReference type="Rhea" id="RHEA:48432"/>
        <dbReference type="Rhea" id="RHEA-COMP:12103"/>
        <dbReference type="Rhea" id="RHEA-COMP:12104"/>
        <dbReference type="ChEBI" id="CHEBI:15378"/>
        <dbReference type="ChEBI" id="CHEBI:30616"/>
        <dbReference type="ChEBI" id="CHEBI:90418"/>
        <dbReference type="ChEBI" id="CHEBI:90420"/>
        <dbReference type="ChEBI" id="CHEBI:456216"/>
        <dbReference type="EC" id="2.7.1.172"/>
    </reaction>
    <physiologicalReaction direction="left-to-right" evidence="2">
        <dbReference type="Rhea" id="RHEA:48433"/>
    </physiologicalReaction>
</comment>
<evidence type="ECO:0000256" key="2">
    <source>
        <dbReference type="ARBA" id="ARBA00048655"/>
    </source>
</evidence>
<dbReference type="PANTHER" id="PTHR12149">
    <property type="entry name" value="FRUCTOSAMINE 3 KINASE-RELATED PROTEIN"/>
    <property type="match status" value="1"/>
</dbReference>
<organism evidence="3 4">
    <name type="scientific">Phyllosticta citriasiana</name>
    <dbReference type="NCBI Taxonomy" id="595635"/>
    <lineage>
        <taxon>Eukaryota</taxon>
        <taxon>Fungi</taxon>
        <taxon>Dikarya</taxon>
        <taxon>Ascomycota</taxon>
        <taxon>Pezizomycotina</taxon>
        <taxon>Dothideomycetes</taxon>
        <taxon>Dothideomycetes incertae sedis</taxon>
        <taxon>Botryosphaeriales</taxon>
        <taxon>Phyllostictaceae</taxon>
        <taxon>Phyllosticta</taxon>
    </lineage>
</organism>
<accession>A0ABR1KWW3</accession>
<dbReference type="SUPFAM" id="SSF56112">
    <property type="entry name" value="Protein kinase-like (PK-like)"/>
    <property type="match status" value="1"/>
</dbReference>
<dbReference type="EMBL" id="JBBPHU010000002">
    <property type="protein sequence ID" value="KAK7521948.1"/>
    <property type="molecule type" value="Genomic_DNA"/>
</dbReference>
<keyword evidence="3" id="KW-0418">Kinase</keyword>
<evidence type="ECO:0000313" key="3">
    <source>
        <dbReference type="EMBL" id="KAK7521948.1"/>
    </source>
</evidence>
<reference evidence="3 4" key="1">
    <citation type="submission" date="2024-04" db="EMBL/GenBank/DDBJ databases">
        <title>Phyllosticta paracitricarpa is synonymous to the EU quarantine fungus P. citricarpa based on phylogenomic analyses.</title>
        <authorList>
            <consortium name="Lawrence Berkeley National Laboratory"/>
            <person name="Van Ingen-Buijs V.A."/>
            <person name="Van Westerhoven A.C."/>
            <person name="Haridas S."/>
            <person name="Skiadas P."/>
            <person name="Martin F."/>
            <person name="Groenewald J.Z."/>
            <person name="Crous P.W."/>
            <person name="Seidl M.F."/>
        </authorList>
    </citation>
    <scope>NUCLEOTIDE SEQUENCE [LARGE SCALE GENOMIC DNA]</scope>
    <source>
        <strain evidence="3 4">CBS 123371</strain>
    </source>
</reference>